<comment type="caution">
    <text evidence="7">The sequence shown here is derived from an EMBL/GenBank/DDBJ whole genome shotgun (WGS) entry which is preliminary data.</text>
</comment>
<dbReference type="PANTHER" id="PTHR18895:SF74">
    <property type="entry name" value="MTRF1L RELEASE FACTOR GLUTAMINE METHYLTRANSFERASE"/>
    <property type="match status" value="1"/>
</dbReference>
<dbReference type="Proteomes" id="UP001597294">
    <property type="component" value="Unassembled WGS sequence"/>
</dbReference>
<dbReference type="Gene3D" id="3.40.50.150">
    <property type="entry name" value="Vaccinia Virus protein VP39"/>
    <property type="match status" value="1"/>
</dbReference>
<evidence type="ECO:0000313" key="7">
    <source>
        <dbReference type="EMBL" id="MFD2206875.1"/>
    </source>
</evidence>
<dbReference type="EMBL" id="JBHUII010000008">
    <property type="protein sequence ID" value="MFD2206875.1"/>
    <property type="molecule type" value="Genomic_DNA"/>
</dbReference>
<evidence type="ECO:0000256" key="2">
    <source>
        <dbReference type="ARBA" id="ARBA00022679"/>
    </source>
</evidence>
<dbReference type="PROSITE" id="PS00092">
    <property type="entry name" value="N6_MTASE"/>
    <property type="match status" value="1"/>
</dbReference>
<evidence type="ECO:0000256" key="1">
    <source>
        <dbReference type="ARBA" id="ARBA00022603"/>
    </source>
</evidence>
<comment type="catalytic activity">
    <reaction evidence="4">
        <text>L-glutaminyl-[peptide chain release factor] + S-adenosyl-L-methionine = N(5)-methyl-L-glutaminyl-[peptide chain release factor] + S-adenosyl-L-homocysteine + H(+)</text>
        <dbReference type="Rhea" id="RHEA:42896"/>
        <dbReference type="Rhea" id="RHEA-COMP:10271"/>
        <dbReference type="Rhea" id="RHEA-COMP:10272"/>
        <dbReference type="ChEBI" id="CHEBI:15378"/>
        <dbReference type="ChEBI" id="CHEBI:30011"/>
        <dbReference type="ChEBI" id="CHEBI:57856"/>
        <dbReference type="ChEBI" id="CHEBI:59789"/>
        <dbReference type="ChEBI" id="CHEBI:61891"/>
        <dbReference type="EC" id="2.1.1.297"/>
    </reaction>
</comment>
<dbReference type="InterPro" id="IPR040758">
    <property type="entry name" value="PrmC_N"/>
</dbReference>
<dbReference type="InterPro" id="IPR004556">
    <property type="entry name" value="HemK-like"/>
</dbReference>
<dbReference type="NCBIfam" id="TIGR00536">
    <property type="entry name" value="hemK_fam"/>
    <property type="match status" value="1"/>
</dbReference>
<evidence type="ECO:0000259" key="5">
    <source>
        <dbReference type="Pfam" id="PF13847"/>
    </source>
</evidence>
<dbReference type="GO" id="GO:0032259">
    <property type="term" value="P:methylation"/>
    <property type="evidence" value="ECO:0007669"/>
    <property type="project" value="UniProtKB-KW"/>
</dbReference>
<name>A0ABW5BPP4_9PROT</name>
<gene>
    <name evidence="4 7" type="primary">prmC</name>
    <name evidence="7" type="ORF">ACFSKO_14700</name>
</gene>
<dbReference type="RefSeq" id="WP_380252950.1">
    <property type="nucleotide sequence ID" value="NZ_JBHUII010000008.1"/>
</dbReference>
<evidence type="ECO:0000259" key="6">
    <source>
        <dbReference type="Pfam" id="PF17827"/>
    </source>
</evidence>
<dbReference type="PANTHER" id="PTHR18895">
    <property type="entry name" value="HEMK METHYLTRANSFERASE"/>
    <property type="match status" value="1"/>
</dbReference>
<dbReference type="GO" id="GO:0102559">
    <property type="term" value="F:peptide chain release factor N(5)-glutamine methyltransferase activity"/>
    <property type="evidence" value="ECO:0007669"/>
    <property type="project" value="UniProtKB-EC"/>
</dbReference>
<dbReference type="CDD" id="cd02440">
    <property type="entry name" value="AdoMet_MTases"/>
    <property type="match status" value="1"/>
</dbReference>
<comment type="function">
    <text evidence="4">Methylates the class 1 translation termination release factors RF1/PrfA and RF2/PrfB on the glutamine residue of the universally conserved GGQ motif.</text>
</comment>
<keyword evidence="2 4" id="KW-0808">Transferase</keyword>
<keyword evidence="3 4" id="KW-0949">S-adenosyl-L-methionine</keyword>
<dbReference type="InterPro" id="IPR029063">
    <property type="entry name" value="SAM-dependent_MTases_sf"/>
</dbReference>
<evidence type="ECO:0000256" key="4">
    <source>
        <dbReference type="HAMAP-Rule" id="MF_02126"/>
    </source>
</evidence>
<feature type="binding site" evidence="4">
    <location>
        <position position="197"/>
    </location>
    <ligand>
        <name>S-adenosyl-L-methionine</name>
        <dbReference type="ChEBI" id="CHEBI:59789"/>
    </ligand>
</feature>
<dbReference type="SUPFAM" id="SSF53335">
    <property type="entry name" value="S-adenosyl-L-methionine-dependent methyltransferases"/>
    <property type="match status" value="1"/>
</dbReference>
<evidence type="ECO:0000313" key="8">
    <source>
        <dbReference type="Proteomes" id="UP001597294"/>
    </source>
</evidence>
<feature type="binding site" evidence="4">
    <location>
        <begin position="197"/>
        <end position="200"/>
    </location>
    <ligand>
        <name>substrate</name>
    </ligand>
</feature>
<dbReference type="NCBIfam" id="TIGR03534">
    <property type="entry name" value="RF_mod_PrmC"/>
    <property type="match status" value="1"/>
</dbReference>
<evidence type="ECO:0000256" key="3">
    <source>
        <dbReference type="ARBA" id="ARBA00022691"/>
    </source>
</evidence>
<sequence>MTAEQDHFATVTIGECLHQGVERLNKAGINGARLDARLLLAEAIEKDPSYLFGYPEKEVTKAERASFENMITRRTNREPVSRIVGYREFWSIKFYISSETLDPRPDSETLVEATLGLLEDKTIPLRILDLGTGSGCLLLALLSELPKSTGLGVDISAGAVAVAESNALSLGLTERASFQTGNWCEGLSGEWDIIISNPPYIGRHEISDLEPEVLEYDPAKALFAEENGLKDYRDLIPQAAKILKEQGFLVIEAGQGQSLEINDLMVSAELTCLPTIKDLAGIDRACFARKVI</sequence>
<dbReference type="Pfam" id="PF13847">
    <property type="entry name" value="Methyltransf_31"/>
    <property type="match status" value="1"/>
</dbReference>
<protein>
    <recommendedName>
        <fullName evidence="4">Release factor glutamine methyltransferase</fullName>
        <shortName evidence="4">RF MTase</shortName>
        <ecNumber evidence="4">2.1.1.297</ecNumber>
    </recommendedName>
    <alternativeName>
        <fullName evidence="4">N5-glutamine methyltransferase PrmC</fullName>
    </alternativeName>
    <alternativeName>
        <fullName evidence="4">Protein-(glutamine-N5) MTase PrmC</fullName>
    </alternativeName>
    <alternativeName>
        <fullName evidence="4">Protein-glutamine N-methyltransferase PrmC</fullName>
    </alternativeName>
</protein>
<dbReference type="InterPro" id="IPR002052">
    <property type="entry name" value="DNA_methylase_N6_adenine_CS"/>
</dbReference>
<organism evidence="7 8">
    <name type="scientific">Kiloniella antarctica</name>
    <dbReference type="NCBI Taxonomy" id="1550907"/>
    <lineage>
        <taxon>Bacteria</taxon>
        <taxon>Pseudomonadati</taxon>
        <taxon>Pseudomonadota</taxon>
        <taxon>Alphaproteobacteria</taxon>
        <taxon>Rhodospirillales</taxon>
        <taxon>Kiloniellaceae</taxon>
        <taxon>Kiloniella</taxon>
    </lineage>
</organism>
<feature type="binding site" evidence="4">
    <location>
        <position position="154"/>
    </location>
    <ligand>
        <name>S-adenosyl-L-methionine</name>
        <dbReference type="ChEBI" id="CHEBI:59789"/>
    </ligand>
</feature>
<dbReference type="Gene3D" id="1.10.8.10">
    <property type="entry name" value="DNA helicase RuvA subunit, C-terminal domain"/>
    <property type="match status" value="1"/>
</dbReference>
<feature type="binding site" evidence="4">
    <location>
        <position position="183"/>
    </location>
    <ligand>
        <name>S-adenosyl-L-methionine</name>
        <dbReference type="ChEBI" id="CHEBI:59789"/>
    </ligand>
</feature>
<dbReference type="InterPro" id="IPR025714">
    <property type="entry name" value="Methyltranfer_dom"/>
</dbReference>
<dbReference type="EC" id="2.1.1.297" evidence="4"/>
<feature type="domain" description="Methyltransferase" evidence="5">
    <location>
        <begin position="125"/>
        <end position="255"/>
    </location>
</feature>
<keyword evidence="1 4" id="KW-0489">Methyltransferase</keyword>
<dbReference type="InterPro" id="IPR019874">
    <property type="entry name" value="RF_methyltr_PrmC"/>
</dbReference>
<keyword evidence="8" id="KW-1185">Reference proteome</keyword>
<proteinExistence type="inferred from homology"/>
<feature type="domain" description="Release factor glutamine methyltransferase N-terminal" evidence="6">
    <location>
        <begin position="15"/>
        <end position="85"/>
    </location>
</feature>
<dbReference type="HAMAP" id="MF_02126">
    <property type="entry name" value="RF_methyltr_PrmC"/>
    <property type="match status" value="1"/>
</dbReference>
<reference evidence="8" key="1">
    <citation type="journal article" date="2019" name="Int. J. Syst. Evol. Microbiol.">
        <title>The Global Catalogue of Microorganisms (GCM) 10K type strain sequencing project: providing services to taxonomists for standard genome sequencing and annotation.</title>
        <authorList>
            <consortium name="The Broad Institute Genomics Platform"/>
            <consortium name="The Broad Institute Genome Sequencing Center for Infectious Disease"/>
            <person name="Wu L."/>
            <person name="Ma J."/>
        </authorList>
    </citation>
    <scope>NUCLEOTIDE SEQUENCE [LARGE SCALE GENOMIC DNA]</scope>
    <source>
        <strain evidence="8">CGMCC 4.7192</strain>
    </source>
</reference>
<dbReference type="InterPro" id="IPR050320">
    <property type="entry name" value="N5-glutamine_MTase"/>
</dbReference>
<feature type="binding site" evidence="4">
    <location>
        <begin position="131"/>
        <end position="135"/>
    </location>
    <ligand>
        <name>S-adenosyl-L-methionine</name>
        <dbReference type="ChEBI" id="CHEBI:59789"/>
    </ligand>
</feature>
<accession>A0ABW5BPP4</accession>
<dbReference type="Pfam" id="PF17827">
    <property type="entry name" value="PrmC_N"/>
    <property type="match status" value="1"/>
</dbReference>
<comment type="similarity">
    <text evidence="4">Belongs to the protein N5-glutamine methyltransferase family. PrmC subfamily.</text>
</comment>